<organism evidence="4 5">
    <name type="scientific">Lichenicoccus roseus</name>
    <dbReference type="NCBI Taxonomy" id="2683649"/>
    <lineage>
        <taxon>Bacteria</taxon>
        <taxon>Pseudomonadati</taxon>
        <taxon>Pseudomonadota</taxon>
        <taxon>Alphaproteobacteria</taxon>
        <taxon>Acetobacterales</taxon>
        <taxon>Acetobacteraceae</taxon>
        <taxon>Lichenicoccus</taxon>
    </lineage>
</organism>
<evidence type="ECO:0000256" key="2">
    <source>
        <dbReference type="ARBA" id="ARBA00022679"/>
    </source>
</evidence>
<protein>
    <submittedName>
        <fullName evidence="4">WecB/TagA/CpsF family glycosyltransferase</fullName>
    </submittedName>
</protein>
<feature type="signal peptide" evidence="3">
    <location>
        <begin position="1"/>
        <end position="28"/>
    </location>
</feature>
<feature type="chain" id="PRO_5024347008" evidence="3">
    <location>
        <begin position="29"/>
        <end position="252"/>
    </location>
</feature>
<keyword evidence="5" id="KW-1185">Reference proteome</keyword>
<dbReference type="PANTHER" id="PTHR34136:SF1">
    <property type="entry name" value="UDP-N-ACETYL-D-MANNOSAMINURONIC ACID TRANSFERASE"/>
    <property type="match status" value="1"/>
</dbReference>
<proteinExistence type="predicted"/>
<evidence type="ECO:0000256" key="3">
    <source>
        <dbReference type="SAM" id="SignalP"/>
    </source>
</evidence>
<evidence type="ECO:0000313" key="4">
    <source>
        <dbReference type="EMBL" id="TLU70833.1"/>
    </source>
</evidence>
<dbReference type="AlphaFoldDB" id="A0A5R9J1V1"/>
<comment type="caution">
    <text evidence="4">The sequence shown here is derived from an EMBL/GenBank/DDBJ whole genome shotgun (WGS) entry which is preliminary data.</text>
</comment>
<keyword evidence="3" id="KW-0732">Signal</keyword>
<dbReference type="OrthoDB" id="9771846at2"/>
<dbReference type="RefSeq" id="WP_138327775.1">
    <property type="nucleotide sequence ID" value="NZ_VCDI01000010.1"/>
</dbReference>
<accession>A0A5R9J1V1</accession>
<dbReference type="GO" id="GO:0016758">
    <property type="term" value="F:hexosyltransferase activity"/>
    <property type="evidence" value="ECO:0007669"/>
    <property type="project" value="TreeGrafter"/>
</dbReference>
<evidence type="ECO:0000256" key="1">
    <source>
        <dbReference type="ARBA" id="ARBA00022676"/>
    </source>
</evidence>
<dbReference type="Proteomes" id="UP000305654">
    <property type="component" value="Unassembled WGS sequence"/>
</dbReference>
<keyword evidence="2 4" id="KW-0808">Transferase</keyword>
<keyword evidence="1" id="KW-0328">Glycosyltransferase</keyword>
<reference evidence="4 5" key="1">
    <citation type="submission" date="2019-05" db="EMBL/GenBank/DDBJ databases">
        <authorList>
            <person name="Pankratov T."/>
            <person name="Grouzdev D."/>
        </authorList>
    </citation>
    <scope>NUCLEOTIDE SEQUENCE [LARGE SCALE GENOMIC DNA]</scope>
    <source>
        <strain evidence="4 5">KEBCLARHB70R</strain>
    </source>
</reference>
<gene>
    <name evidence="4" type="ORF">FE263_19795</name>
</gene>
<dbReference type="EMBL" id="VCDI01000010">
    <property type="protein sequence ID" value="TLU70833.1"/>
    <property type="molecule type" value="Genomic_DNA"/>
</dbReference>
<dbReference type="CDD" id="cd06533">
    <property type="entry name" value="Glyco_transf_WecG_TagA"/>
    <property type="match status" value="1"/>
</dbReference>
<dbReference type="PANTHER" id="PTHR34136">
    <property type="match status" value="1"/>
</dbReference>
<evidence type="ECO:0000313" key="5">
    <source>
        <dbReference type="Proteomes" id="UP000305654"/>
    </source>
</evidence>
<dbReference type="InterPro" id="IPR004629">
    <property type="entry name" value="WecG_TagA_CpsF"/>
</dbReference>
<name>A0A5R9J1V1_9PROT</name>
<dbReference type="Pfam" id="PF03808">
    <property type="entry name" value="Glyco_tran_WecG"/>
    <property type="match status" value="1"/>
</dbReference>
<sequence>MSGLLSAYPTVRLLGLALAAAQTGNVAAALAARDPRAQFDYVVTPNADHFVRLQHGGPALRTLYDAAGALLLDSRVMRMAGRLLGLAMPPVVTGSDLTFDLFERHISGSDALTIVGTTPEAVAALRARYGLSGIAHHCPPFGFERDPALVEQCAEFVERHPARFVFLACGAPRQEILAHRIVERGRATGIGLCIGAAIDQIGGHERRAPALIRNGGLEWCWRIVREPRRLGSRYLTDTRIFALLLAEAFRPR</sequence>